<sequence length="965" mass="105575">MWQPDVVDLSCIVQQPSLSGHVDVAGLWFPADWFDLPTRRRRMLAHWQPRARAFSFAQGDLLSFATPQRCDSAALPGWPLILHGRTLSSAMLSDTEAAALPVADVWVVTGARVLSLHLRDAVPQDPSQWIAAGDYGLLDTYDCRTAQPEPVVEIGAGTADVRKLLGDKVPAASAQQASFLRELQAAASAQPLPPASTQPLQRSAGRWRAWWPLMLCVGVVAALVAYVLRDADAPAASHGNSTVAHDWLLALGWVVACVVVLVKNPWSVKRPSSGSGGPAREQARPAATAPAGRTISARAGQRLPQRWRDWLARAALFTRVSNLLGRQHAAYLRRMMALFEDGQLDEALRHAIPLGGEQGSLGQSFAALQARRDLALSRQLGTGPSVHLGDEIGNYLKQLYRKSFEKLDREGRIDEAVFVLAELLQSRQEALDYLEKHARYKQAAELALAWDRPSDVIVRLYCLAGDWRVAVAVARRDRAFANAVLMLEKKWPDPARQLRLEWAQALAAQGDWLGAIDVAWQVPEARERAAQWLQHAEADGGTLAARALVQRAQLLPDTLSRYESYLSTLREDGGRHRERAALVQALLAVQKKGPALASLARAVMGAVLADQARGVGALNRKMVQNLINLTGDRLLQADLPNAPLPVPEQPEPLNRRTPPLELEAPDAGTRGILDAVPLEGDRYLVALGEAGAAVVNAHGVMVARFAVPAEMLVIADSGQVALALARRGDLWRVSRIELAARRVQDLGVMPMDHCAMQFDGIAWTVVHDVNVRVLDVSQTPCAILWQVTDLPGHVVAFTRTPHLEQLLIRASQAAYQLWRYSLPQRRLLARDDIAAPADGETLLLDSNNGSVRVGPMQVTDGVPSLPYVCSSTRHLLGFEQDGDARPVGFRLGVGWLTLSLRAGDGCRTFRLQAVGNATDRVRLRWPAVEAVCERFAEKAWLAFDETGRLVHVDLVSGEVRMLSIR</sequence>
<protein>
    <recommendedName>
        <fullName evidence="3">MoxR-vWA-beta-propeller ternary system domain-containing protein</fullName>
    </recommendedName>
</protein>
<feature type="region of interest" description="Disordered" evidence="1">
    <location>
        <begin position="269"/>
        <end position="295"/>
    </location>
</feature>
<evidence type="ECO:0000256" key="1">
    <source>
        <dbReference type="SAM" id="MobiDB-lite"/>
    </source>
</evidence>
<feature type="transmembrane region" description="Helical" evidence="2">
    <location>
        <begin position="247"/>
        <end position="266"/>
    </location>
</feature>
<dbReference type="EMBL" id="CP012605">
    <property type="protein sequence ID" value="ANH73816.1"/>
    <property type="molecule type" value="Genomic_DNA"/>
</dbReference>
<evidence type="ECO:0000313" key="5">
    <source>
        <dbReference type="Proteomes" id="UP000077927"/>
    </source>
</evidence>
<feature type="domain" description="MoxR-vWA-beta-propeller ternary system" evidence="3">
    <location>
        <begin position="13"/>
        <end position="181"/>
    </location>
</feature>
<feature type="transmembrane region" description="Helical" evidence="2">
    <location>
        <begin position="209"/>
        <end position="227"/>
    </location>
</feature>
<dbReference type="Proteomes" id="UP000077927">
    <property type="component" value="Chromosome 1"/>
</dbReference>
<keyword evidence="2" id="KW-1133">Transmembrane helix</keyword>
<evidence type="ECO:0000313" key="4">
    <source>
        <dbReference type="EMBL" id="ANH73816.1"/>
    </source>
</evidence>
<reference evidence="4 5" key="1">
    <citation type="submission" date="2015-09" db="EMBL/GenBank/DDBJ databases">
        <authorList>
            <person name="Xu Y."/>
            <person name="Nagy A."/>
            <person name="Liu N.T."/>
            <person name="Nou X."/>
        </authorList>
    </citation>
    <scope>NUCLEOTIDE SEQUENCE [LARGE SCALE GENOMIC DNA]</scope>
    <source>
        <strain evidence="4 5">FC1138</strain>
    </source>
</reference>
<dbReference type="RefSeq" id="WP_021196161.1">
    <property type="nucleotide sequence ID" value="NZ_CP012605.1"/>
</dbReference>
<accession>A0AAC9BGK4</accession>
<feature type="region of interest" description="Disordered" evidence="1">
    <location>
        <begin position="640"/>
        <end position="664"/>
    </location>
</feature>
<dbReference type="AlphaFoldDB" id="A0AAC9BGK4"/>
<keyword evidence="2" id="KW-0812">Transmembrane</keyword>
<dbReference type="Pfam" id="PF19922">
    <property type="entry name" value="bpX6"/>
    <property type="match status" value="1"/>
</dbReference>
<dbReference type="KEGG" id="rin:ACS15_0121"/>
<keyword evidence="2" id="KW-0472">Membrane</keyword>
<dbReference type="InterPro" id="IPR045547">
    <property type="entry name" value="bpX6"/>
</dbReference>
<name>A0AAC9BGK4_9RALS</name>
<organism evidence="4 5">
    <name type="scientific">Ralstonia insidiosa</name>
    <dbReference type="NCBI Taxonomy" id="190721"/>
    <lineage>
        <taxon>Bacteria</taxon>
        <taxon>Pseudomonadati</taxon>
        <taxon>Pseudomonadota</taxon>
        <taxon>Betaproteobacteria</taxon>
        <taxon>Burkholderiales</taxon>
        <taxon>Burkholderiaceae</taxon>
        <taxon>Ralstonia</taxon>
    </lineage>
</organism>
<evidence type="ECO:0000256" key="2">
    <source>
        <dbReference type="SAM" id="Phobius"/>
    </source>
</evidence>
<evidence type="ECO:0000259" key="3">
    <source>
        <dbReference type="Pfam" id="PF19922"/>
    </source>
</evidence>
<proteinExistence type="predicted"/>
<feature type="compositionally biased region" description="Low complexity" evidence="1">
    <location>
        <begin position="278"/>
        <end position="293"/>
    </location>
</feature>
<gene>
    <name evidence="4" type="ORF">ACS15_0121</name>
</gene>